<accession>A0A4Y2NNZ7</accession>
<dbReference type="EMBL" id="BGPR01009349">
    <property type="protein sequence ID" value="GBN39456.1"/>
    <property type="molecule type" value="Genomic_DNA"/>
</dbReference>
<reference evidence="1 2" key="1">
    <citation type="journal article" date="2019" name="Sci. Rep.">
        <title>Orb-weaving spider Araneus ventricosus genome elucidates the spidroin gene catalogue.</title>
        <authorList>
            <person name="Kono N."/>
            <person name="Nakamura H."/>
            <person name="Ohtoshi R."/>
            <person name="Moran D.A.P."/>
            <person name="Shinohara A."/>
            <person name="Yoshida Y."/>
            <person name="Fujiwara M."/>
            <person name="Mori M."/>
            <person name="Tomita M."/>
            <person name="Arakawa K."/>
        </authorList>
    </citation>
    <scope>NUCLEOTIDE SEQUENCE [LARGE SCALE GENOMIC DNA]</scope>
</reference>
<gene>
    <name evidence="1" type="ORF">AVEN_227960_1</name>
</gene>
<protein>
    <submittedName>
        <fullName evidence="1">Uncharacterized protein</fullName>
    </submittedName>
</protein>
<evidence type="ECO:0000313" key="1">
    <source>
        <dbReference type="EMBL" id="GBN39456.1"/>
    </source>
</evidence>
<comment type="caution">
    <text evidence="1">The sequence shown here is derived from an EMBL/GenBank/DDBJ whole genome shotgun (WGS) entry which is preliminary data.</text>
</comment>
<name>A0A4Y2NNZ7_ARAVE</name>
<proteinExistence type="predicted"/>
<organism evidence="1 2">
    <name type="scientific">Araneus ventricosus</name>
    <name type="common">Orbweaver spider</name>
    <name type="synonym">Epeira ventricosa</name>
    <dbReference type="NCBI Taxonomy" id="182803"/>
    <lineage>
        <taxon>Eukaryota</taxon>
        <taxon>Metazoa</taxon>
        <taxon>Ecdysozoa</taxon>
        <taxon>Arthropoda</taxon>
        <taxon>Chelicerata</taxon>
        <taxon>Arachnida</taxon>
        <taxon>Araneae</taxon>
        <taxon>Araneomorphae</taxon>
        <taxon>Entelegynae</taxon>
        <taxon>Araneoidea</taxon>
        <taxon>Araneidae</taxon>
        <taxon>Araneus</taxon>
    </lineage>
</organism>
<dbReference type="AlphaFoldDB" id="A0A4Y2NNZ7"/>
<dbReference type="Proteomes" id="UP000499080">
    <property type="component" value="Unassembled WGS sequence"/>
</dbReference>
<evidence type="ECO:0000313" key="2">
    <source>
        <dbReference type="Proteomes" id="UP000499080"/>
    </source>
</evidence>
<sequence length="78" mass="8999">MEVSGLRHWILKVDTGKLRSNLKIERRQPSPPDKDFGNLRNLKVTVIVAGSKDFREYTSPQHRKGPLTEMQMPLLKTL</sequence>
<keyword evidence="2" id="KW-1185">Reference proteome</keyword>